<sequence length="660" mass="73944">MAHIAEEQELEFSLEEVQSMRFRASRTLLGRLFTSDQITTLELRDGLLDSWQLCGQLKVSNAKHGLFEIVLPNEEAKKWALARTPWIIKDKLLTLRSWSPTITKQHFEEMAVAPFRIQIWGVQEDCRTKLFGQKLIASTVGQVLDSNLFASKETGEHFIKVRAMVDFSKPLRSQLMAVSEETDGFWVSLKYEFLPSFCFHCGRVVHARRDYVFDPPRGKERFGPHMTTKKLGHQIYDDDGHSMAMGGPRSSVWINRQTRGADAANWRKKTNDNGEKGRFQTVVPTKWQQEAPFAAGRGLEIRSDNGMQVEREQESSPLRRHSPRGFVINRTPKLKLGGGGKQKRRASIKEHDSPALRGKKGGRRPPNPKQKTPTKAVAAQAEVMELSRRRLILEEDSDDDMEDPSLLKDHGMPQCLPGDLATQQGSDRPERERWRPRLWEAVGIFLVLLGRGRRAVPCMVRGAMHVVGRMLIPPAVHNQVLSAGMANDGNNNVENGVAVSRPRVSGVAISLGNASHGNSDSEESGRDDEHHCFEIKKRVPRPVSVDLVRGMVGKVSQVVAAFEAGMAIAQDNEVPLKVKSDEKGSNDPMDGRHEQGAEFLDEYGSNMTNLVLETHKRSLAAVEGEVGSPPTPKKHFVEVDDVYSNEKVEEASLEWPQSDK</sequence>
<feature type="region of interest" description="Disordered" evidence="1">
    <location>
        <begin position="390"/>
        <end position="413"/>
    </location>
</feature>
<dbReference type="Pfam" id="PF14392">
    <property type="entry name" value="zf-CCHC_4"/>
    <property type="match status" value="1"/>
</dbReference>
<dbReference type="Pfam" id="PF14111">
    <property type="entry name" value="DUF4283"/>
    <property type="match status" value="1"/>
</dbReference>
<dbReference type="InterPro" id="IPR025836">
    <property type="entry name" value="Zn_knuckle_CX2CX4HX4C"/>
</dbReference>
<feature type="domain" description="DUF4283" evidence="2">
    <location>
        <begin position="26"/>
        <end position="102"/>
    </location>
</feature>
<dbReference type="AlphaFoldDB" id="A0AAV2GE94"/>
<evidence type="ECO:0000259" key="2">
    <source>
        <dbReference type="Pfam" id="PF14111"/>
    </source>
</evidence>
<evidence type="ECO:0008006" key="6">
    <source>
        <dbReference type="Google" id="ProtNLM"/>
    </source>
</evidence>
<accession>A0AAV2GE94</accession>
<evidence type="ECO:0000313" key="4">
    <source>
        <dbReference type="EMBL" id="CAL1407965.1"/>
    </source>
</evidence>
<dbReference type="PANTHER" id="PTHR31286:SF167">
    <property type="entry name" value="OS09G0268800 PROTEIN"/>
    <property type="match status" value="1"/>
</dbReference>
<dbReference type="Proteomes" id="UP001497516">
    <property type="component" value="Chromosome 8"/>
</dbReference>
<organism evidence="4 5">
    <name type="scientific">Linum trigynum</name>
    <dbReference type="NCBI Taxonomy" id="586398"/>
    <lineage>
        <taxon>Eukaryota</taxon>
        <taxon>Viridiplantae</taxon>
        <taxon>Streptophyta</taxon>
        <taxon>Embryophyta</taxon>
        <taxon>Tracheophyta</taxon>
        <taxon>Spermatophyta</taxon>
        <taxon>Magnoliopsida</taxon>
        <taxon>eudicotyledons</taxon>
        <taxon>Gunneridae</taxon>
        <taxon>Pentapetalae</taxon>
        <taxon>rosids</taxon>
        <taxon>fabids</taxon>
        <taxon>Malpighiales</taxon>
        <taxon>Linaceae</taxon>
        <taxon>Linum</taxon>
    </lineage>
</organism>
<evidence type="ECO:0000256" key="1">
    <source>
        <dbReference type="SAM" id="MobiDB-lite"/>
    </source>
</evidence>
<evidence type="ECO:0000313" key="5">
    <source>
        <dbReference type="Proteomes" id="UP001497516"/>
    </source>
</evidence>
<proteinExistence type="predicted"/>
<dbReference type="InterPro" id="IPR025558">
    <property type="entry name" value="DUF4283"/>
</dbReference>
<feature type="domain" description="Zinc knuckle CX2CX4HX4C" evidence="3">
    <location>
        <begin position="165"/>
        <end position="210"/>
    </location>
</feature>
<gene>
    <name evidence="4" type="ORF">LTRI10_LOCUS47597</name>
</gene>
<protein>
    <recommendedName>
        <fullName evidence="6">DUF4283 domain-containing protein</fullName>
    </recommendedName>
</protein>
<dbReference type="InterPro" id="IPR040256">
    <property type="entry name" value="At4g02000-like"/>
</dbReference>
<feature type="compositionally biased region" description="Acidic residues" evidence="1">
    <location>
        <begin position="394"/>
        <end position="403"/>
    </location>
</feature>
<reference evidence="4 5" key="1">
    <citation type="submission" date="2024-04" db="EMBL/GenBank/DDBJ databases">
        <authorList>
            <person name="Fracassetti M."/>
        </authorList>
    </citation>
    <scope>NUCLEOTIDE SEQUENCE [LARGE SCALE GENOMIC DNA]</scope>
</reference>
<feature type="region of interest" description="Disordered" evidence="1">
    <location>
        <begin position="295"/>
        <end position="376"/>
    </location>
</feature>
<feature type="compositionally biased region" description="Basic and acidic residues" evidence="1">
    <location>
        <begin position="299"/>
        <end position="314"/>
    </location>
</feature>
<keyword evidence="5" id="KW-1185">Reference proteome</keyword>
<dbReference type="PANTHER" id="PTHR31286">
    <property type="entry name" value="GLYCINE-RICH CELL WALL STRUCTURAL PROTEIN 1.8-LIKE"/>
    <property type="match status" value="1"/>
</dbReference>
<dbReference type="EMBL" id="OZ034821">
    <property type="protein sequence ID" value="CAL1407965.1"/>
    <property type="molecule type" value="Genomic_DNA"/>
</dbReference>
<evidence type="ECO:0000259" key="3">
    <source>
        <dbReference type="Pfam" id="PF14392"/>
    </source>
</evidence>
<name>A0AAV2GE94_9ROSI</name>